<dbReference type="Proteomes" id="UP001589608">
    <property type="component" value="Unassembled WGS sequence"/>
</dbReference>
<name>A0ABV5M041_9ACTN</name>
<dbReference type="Pfam" id="PF08669">
    <property type="entry name" value="GCV_T_C"/>
    <property type="match status" value="1"/>
</dbReference>
<comment type="similarity">
    <text evidence="1">Belongs to the GcvT family.</text>
</comment>
<evidence type="ECO:0000259" key="5">
    <source>
        <dbReference type="Pfam" id="PF08669"/>
    </source>
</evidence>
<gene>
    <name evidence="7" type="ORF">ACFFTR_03710</name>
</gene>
<evidence type="ECO:0000313" key="8">
    <source>
        <dbReference type="Proteomes" id="UP001589608"/>
    </source>
</evidence>
<dbReference type="Gene3D" id="3.30.70.1400">
    <property type="entry name" value="Aminomethyltransferase beta-barrel domains"/>
    <property type="match status" value="1"/>
</dbReference>
<dbReference type="PANTHER" id="PTHR43757:SF2">
    <property type="entry name" value="AMINOMETHYLTRANSFERASE, MITOCHONDRIAL"/>
    <property type="match status" value="1"/>
</dbReference>
<evidence type="ECO:0000259" key="6">
    <source>
        <dbReference type="Pfam" id="PF16350"/>
    </source>
</evidence>
<dbReference type="SUPFAM" id="SSF54373">
    <property type="entry name" value="FAD-linked reductases, C-terminal domain"/>
    <property type="match status" value="1"/>
</dbReference>
<evidence type="ECO:0000259" key="4">
    <source>
        <dbReference type="Pfam" id="PF01571"/>
    </source>
</evidence>
<feature type="domain" description="FAD dependent oxidoreductase central" evidence="6">
    <location>
        <begin position="636"/>
        <end position="691"/>
    </location>
</feature>
<dbReference type="Pfam" id="PF01571">
    <property type="entry name" value="GCV_T"/>
    <property type="match status" value="1"/>
</dbReference>
<dbReference type="InterPro" id="IPR029043">
    <property type="entry name" value="GcvT/YgfZ_C"/>
</dbReference>
<dbReference type="PANTHER" id="PTHR43757">
    <property type="entry name" value="AMINOMETHYLTRANSFERASE"/>
    <property type="match status" value="1"/>
</dbReference>
<evidence type="ECO:0000259" key="3">
    <source>
        <dbReference type="Pfam" id="PF01266"/>
    </source>
</evidence>
<reference evidence="7 8" key="1">
    <citation type="submission" date="2024-09" db="EMBL/GenBank/DDBJ databases">
        <authorList>
            <person name="Sun Q."/>
            <person name="Mori K."/>
        </authorList>
    </citation>
    <scope>NUCLEOTIDE SEQUENCE [LARGE SCALE GENOMIC DNA]</scope>
    <source>
        <strain evidence="7 8">JCM 3307</strain>
    </source>
</reference>
<feature type="region of interest" description="Disordered" evidence="2">
    <location>
        <begin position="1"/>
        <end position="178"/>
    </location>
</feature>
<evidence type="ECO:0000256" key="1">
    <source>
        <dbReference type="ARBA" id="ARBA00008609"/>
    </source>
</evidence>
<feature type="domain" description="Aminomethyltransferase C-terminal" evidence="5">
    <location>
        <begin position="993"/>
        <end position="1071"/>
    </location>
</feature>
<dbReference type="Gene3D" id="3.50.50.60">
    <property type="entry name" value="FAD/NAD(P)-binding domain"/>
    <property type="match status" value="1"/>
</dbReference>
<feature type="compositionally biased region" description="Basic and acidic residues" evidence="2">
    <location>
        <begin position="87"/>
        <end position="109"/>
    </location>
</feature>
<feature type="domain" description="FAD dependent oxidoreductase" evidence="3">
    <location>
        <begin position="276"/>
        <end position="633"/>
    </location>
</feature>
<accession>A0ABV5M041</accession>
<dbReference type="Pfam" id="PF01266">
    <property type="entry name" value="DAO"/>
    <property type="match status" value="1"/>
</dbReference>
<dbReference type="Gene3D" id="2.40.30.110">
    <property type="entry name" value="Aminomethyltransferase beta-barrel domains"/>
    <property type="match status" value="1"/>
</dbReference>
<dbReference type="InterPro" id="IPR028896">
    <property type="entry name" value="GcvT/YgfZ/DmdA"/>
</dbReference>
<feature type="domain" description="GCVT N-terminal" evidence="4">
    <location>
        <begin position="696"/>
        <end position="974"/>
    </location>
</feature>
<evidence type="ECO:0000256" key="2">
    <source>
        <dbReference type="SAM" id="MobiDB-lite"/>
    </source>
</evidence>
<feature type="compositionally biased region" description="Pro residues" evidence="2">
    <location>
        <begin position="1"/>
        <end position="14"/>
    </location>
</feature>
<dbReference type="InterPro" id="IPR006222">
    <property type="entry name" value="GCVT_N"/>
</dbReference>
<protein>
    <submittedName>
        <fullName evidence="7">FAD-dependent oxidoreductase</fullName>
    </submittedName>
</protein>
<dbReference type="SUPFAM" id="SSF103025">
    <property type="entry name" value="Folate-binding domain"/>
    <property type="match status" value="1"/>
</dbReference>
<feature type="compositionally biased region" description="Pro residues" evidence="2">
    <location>
        <begin position="35"/>
        <end position="58"/>
    </location>
</feature>
<feature type="compositionally biased region" description="Low complexity" evidence="2">
    <location>
        <begin position="59"/>
        <end position="86"/>
    </location>
</feature>
<feature type="compositionally biased region" description="Basic and acidic residues" evidence="2">
    <location>
        <begin position="219"/>
        <end position="244"/>
    </location>
</feature>
<evidence type="ECO:0000313" key="7">
    <source>
        <dbReference type="EMBL" id="MFB9442191.1"/>
    </source>
</evidence>
<feature type="compositionally biased region" description="Low complexity" evidence="2">
    <location>
        <begin position="154"/>
        <end position="178"/>
    </location>
</feature>
<dbReference type="RefSeq" id="WP_246656103.1">
    <property type="nucleotide sequence ID" value="NZ_CP061913.1"/>
</dbReference>
<dbReference type="InterPro" id="IPR006076">
    <property type="entry name" value="FAD-dep_OxRdtase"/>
</dbReference>
<dbReference type="InterPro" id="IPR027266">
    <property type="entry name" value="TrmE/GcvT-like"/>
</dbReference>
<dbReference type="EMBL" id="JBHMCA010000013">
    <property type="protein sequence ID" value="MFB9442191.1"/>
    <property type="molecule type" value="Genomic_DNA"/>
</dbReference>
<dbReference type="InterPro" id="IPR032503">
    <property type="entry name" value="FAO_M"/>
</dbReference>
<dbReference type="InterPro" id="IPR036188">
    <property type="entry name" value="FAD/NAD-bd_sf"/>
</dbReference>
<feature type="region of interest" description="Disordered" evidence="2">
    <location>
        <begin position="219"/>
        <end position="252"/>
    </location>
</feature>
<dbReference type="Gene3D" id="3.30.9.10">
    <property type="entry name" value="D-Amino Acid Oxidase, subunit A, domain 2"/>
    <property type="match status" value="1"/>
</dbReference>
<dbReference type="SUPFAM" id="SSF101790">
    <property type="entry name" value="Aminomethyltransferase beta-barrel domain"/>
    <property type="match status" value="1"/>
</dbReference>
<proteinExistence type="inferred from homology"/>
<sequence length="1079" mass="113549">MSIETPPRPQPPAEKPSALNLPPQPPIPTGASTPSPSPRPTTPTPAPSSTTPPPPPTPSRADASTPHPAPSPADADAGANRPAAVRADADRPTAARADADRPPAAHADADADADPPAVVRADADRAAAVRAGEGADRPAAVRADAGVDTDKPAAVRADAGVDAGAGADKPAAVRADAGVDAERADAGVDVERAAAERPTAARADADHAAAVRAGADLPAAERADAERADADRPAAVRTDADRAAAVRGGAGADRPTAVRADARDVVGDALPASARAVVIGGGVAGCSIAYHLARLGWTDVLLIEQHELTEGTTWHSAGFVGQLRSTVSQTRMIMYSSGLYAELRELTGLDPGWRGVGGLRLATSSERVEELRRQASSAATYGLEMELLGPAATVDRLPLLNVADVRLSGWLPGDGWLEPARLGTALAAGAERLGVRIVTGTRVTGVTVEGGRVRGVVTDAGAVAADVVVNAAGAAAGHVGRLAGVDLPIVPIKHQYVVSAPLSDASTMDIPTVRDPDRIVYFRGADETGLLVGGYVRDPSPWQPEAGAPLDRARTLFEPDMAKFAESWANARHRVPELRALDIARVVHGPEAFTPDGEFLLGETPVAGFWVAAGFCVHGLAAAGGVGKVMAEWIADGTPEYDVSTMDVRRYGRYAGSRRWAGARALDGYSRYYDVVYPGQEWATARPLRRSAVWPRLGELDAALGEKAGWERVNWFGTNADLTPEAQRPKGWAGRNWSPAIAGEVAATARAAGLFDQSSFAKLDVRGRDALDLLQRLCANDVARPTGSLTYTQMLNTRGGIEADLTVTRLGESHFRLVTSTASGVRDADWIRKHALAEDFDVIVDDVTGAYGCLCLWGPRARNILQPLTDTSLAPADFKFMRAVNLFVGPVPVLAQRVTYVGELGWELYAPTEYVLTLWDLLQEAGRPHGMRPAGYRAIDSMRLEKGYRVWGSDLTTDTSPIAAGLATFVQWGKPFLGRDALLAERDAGPPPRVLRCLVLDDPGTVCLGSEPVRINGVPAGRVTSGGFGYRVGASIAYAYLPGDVPTGTPVEVGVFDRWVPAVVRQDPLYDPKMSRIRA</sequence>
<keyword evidence="8" id="KW-1185">Reference proteome</keyword>
<organism evidence="7 8">
    <name type="scientific">Dactylosporangium vinaceum</name>
    <dbReference type="NCBI Taxonomy" id="53362"/>
    <lineage>
        <taxon>Bacteria</taxon>
        <taxon>Bacillati</taxon>
        <taxon>Actinomycetota</taxon>
        <taxon>Actinomycetes</taxon>
        <taxon>Micromonosporales</taxon>
        <taxon>Micromonosporaceae</taxon>
        <taxon>Dactylosporangium</taxon>
    </lineage>
</organism>
<comment type="caution">
    <text evidence="7">The sequence shown here is derived from an EMBL/GenBank/DDBJ whole genome shotgun (WGS) entry which is preliminary data.</text>
</comment>
<dbReference type="InterPro" id="IPR013977">
    <property type="entry name" value="GcvT_C"/>
</dbReference>
<dbReference type="SUPFAM" id="SSF51905">
    <property type="entry name" value="FAD/NAD(P)-binding domain"/>
    <property type="match status" value="1"/>
</dbReference>
<dbReference type="Gene3D" id="3.30.1360.120">
    <property type="entry name" value="Probable tRNA modification gtpase trme, domain 1"/>
    <property type="match status" value="1"/>
</dbReference>
<dbReference type="Pfam" id="PF16350">
    <property type="entry name" value="FAO_M"/>
    <property type="match status" value="1"/>
</dbReference>